<dbReference type="Proteomes" id="UP000199036">
    <property type="component" value="Unassembled WGS sequence"/>
</dbReference>
<keyword evidence="2" id="KW-1185">Reference proteome</keyword>
<dbReference type="Pfam" id="PF13585">
    <property type="entry name" value="CHU_C"/>
    <property type="match status" value="1"/>
</dbReference>
<proteinExistence type="predicted"/>
<dbReference type="NCBIfam" id="TIGR04131">
    <property type="entry name" value="Bac_Flav_CTERM"/>
    <property type="match status" value="1"/>
</dbReference>
<protein>
    <submittedName>
        <fullName evidence="1">Gliding motility-associated C-terminal domain-containing protein</fullName>
    </submittedName>
</protein>
<dbReference type="OrthoDB" id="9765926at2"/>
<reference evidence="2" key="1">
    <citation type="submission" date="2016-10" db="EMBL/GenBank/DDBJ databases">
        <authorList>
            <person name="Varghese N."/>
            <person name="Submissions S."/>
        </authorList>
    </citation>
    <scope>NUCLEOTIDE SEQUENCE [LARGE SCALE GENOMIC DNA]</scope>
    <source>
        <strain evidence="2">DS-12</strain>
    </source>
</reference>
<evidence type="ECO:0000313" key="2">
    <source>
        <dbReference type="Proteomes" id="UP000199036"/>
    </source>
</evidence>
<sequence>TALLACMDNPTPTTTFNLHDKDAQALAGEDPADFIVRYFPSEQNAINNTNPLPYTYINATEWEQVIWVRVENKDTGCFSIDSFSLKIEQAVYAFTPANTEFCETDYVNDGISLIDLTTLDVDIIDTQVIPAADLRVRYERWDGTPIQDPANSVQVFNGEVIRAIVYNADRTLLCSDSVNITIRLKNAPEVKPLIDGFVCYEYRDQWNISSGHYLDTGVTGTGYTFVWTIDGQPIPPGVADILDGGSRLYAKRGGTYTVVVTGPNGCSTTRTARVDEAPSITIDEVKVTDSFGDTNAIEVMAYAGPGVVLEYKLDEGSWQDSNIFLDVTAGEHTVYVRIEGEPCIASKVITVMDYPKFFTPNNDGYNDTWNIWSLKNQPDAKIYIFDRFGKLIKQLSPAGEGWDGTFNGQPLPSTDYWFKADYIDPKTGLTKEVRGHFSLKR</sequence>
<gene>
    <name evidence="1" type="ORF">SAMN05421741_1151</name>
</gene>
<dbReference type="EMBL" id="FOVI01000015">
    <property type="protein sequence ID" value="SFN95516.1"/>
    <property type="molecule type" value="Genomic_DNA"/>
</dbReference>
<dbReference type="RefSeq" id="WP_143095630.1">
    <property type="nucleotide sequence ID" value="NZ_FOVI01000015.1"/>
</dbReference>
<name>A0A1I5D8S0_9FLAO</name>
<evidence type="ECO:0000313" key="1">
    <source>
        <dbReference type="EMBL" id="SFN95516.1"/>
    </source>
</evidence>
<dbReference type="InterPro" id="IPR026341">
    <property type="entry name" value="T9SS_type_B"/>
</dbReference>
<accession>A0A1I5D8S0</accession>
<organism evidence="1 2">
    <name type="scientific">Paenimyroides ummariense</name>
    <dbReference type="NCBI Taxonomy" id="913024"/>
    <lineage>
        <taxon>Bacteria</taxon>
        <taxon>Pseudomonadati</taxon>
        <taxon>Bacteroidota</taxon>
        <taxon>Flavobacteriia</taxon>
        <taxon>Flavobacteriales</taxon>
        <taxon>Flavobacteriaceae</taxon>
        <taxon>Paenimyroides</taxon>
    </lineage>
</organism>
<dbReference type="STRING" id="913024.SAMN05421741_1151"/>
<dbReference type="AlphaFoldDB" id="A0A1I5D8S0"/>
<feature type="non-terminal residue" evidence="1">
    <location>
        <position position="1"/>
    </location>
</feature>